<sequence length="76" mass="8173">MPHRGDRAGARSPDSQRPGSGRHRSLCVCLAASDGRCSGGLSGRVRLHLSGSIHDLRSYNLNDTTRSLRINNNDCG</sequence>
<proteinExistence type="predicted"/>
<dbReference type="AlphaFoldDB" id="A0A5A9ZVW4"/>
<dbReference type="Proteomes" id="UP000324965">
    <property type="component" value="Unassembled WGS sequence"/>
</dbReference>
<protein>
    <submittedName>
        <fullName evidence="2">Uncharacterized protein</fullName>
    </submittedName>
</protein>
<name>A0A5A9ZVW4_9ACTN</name>
<gene>
    <name evidence="2" type="ORF">FGF04_36870</name>
</gene>
<feature type="region of interest" description="Disordered" evidence="1">
    <location>
        <begin position="1"/>
        <end position="22"/>
    </location>
</feature>
<evidence type="ECO:0000256" key="1">
    <source>
        <dbReference type="SAM" id="MobiDB-lite"/>
    </source>
</evidence>
<accession>A0A5A9ZVW4</accession>
<evidence type="ECO:0000313" key="3">
    <source>
        <dbReference type="Proteomes" id="UP000324965"/>
    </source>
</evidence>
<keyword evidence="3" id="KW-1185">Reference proteome</keyword>
<comment type="caution">
    <text evidence="2">The sequence shown here is derived from an EMBL/GenBank/DDBJ whole genome shotgun (WGS) entry which is preliminary data.</text>
</comment>
<organism evidence="2 3">
    <name type="scientific">Streptomyces apricus</name>
    <dbReference type="NCBI Taxonomy" id="1828112"/>
    <lineage>
        <taxon>Bacteria</taxon>
        <taxon>Bacillati</taxon>
        <taxon>Actinomycetota</taxon>
        <taxon>Actinomycetes</taxon>
        <taxon>Kitasatosporales</taxon>
        <taxon>Streptomycetaceae</taxon>
        <taxon>Streptomyces</taxon>
    </lineage>
</organism>
<dbReference type="EMBL" id="VDFC01000085">
    <property type="protein sequence ID" value="KAA0921349.1"/>
    <property type="molecule type" value="Genomic_DNA"/>
</dbReference>
<evidence type="ECO:0000313" key="2">
    <source>
        <dbReference type="EMBL" id="KAA0921349.1"/>
    </source>
</evidence>
<reference evidence="2 3" key="1">
    <citation type="submission" date="2019-05" db="EMBL/GenBank/DDBJ databases">
        <authorList>
            <person name="Hariharan J."/>
            <person name="Choudoir M.J."/>
            <person name="Diebold P."/>
            <person name="Panke-Buisse K."/>
            <person name="Buckley D.H."/>
        </authorList>
    </citation>
    <scope>NUCLEOTIDE SEQUENCE [LARGE SCALE GENOMIC DNA]</scope>
    <source>
        <strain evidence="2 3">SUN51</strain>
    </source>
</reference>